<name>A0A398CXU8_9BACL</name>
<dbReference type="Proteomes" id="UP000266340">
    <property type="component" value="Unassembled WGS sequence"/>
</dbReference>
<evidence type="ECO:0000313" key="4">
    <source>
        <dbReference type="EMBL" id="RIE05358.1"/>
    </source>
</evidence>
<feature type="domain" description="Glycosyltransferase subfamily 4-like N-terminal" evidence="3">
    <location>
        <begin position="74"/>
        <end position="147"/>
    </location>
</feature>
<sequence>MSEPTVYMWPKDNPHNKYTALLARSIERRGQRVVHYGRRSLFKPGRGDIVHLHWPSYTYQGSVFPITVAKSLFFMVLLIVYKGMGVRLFWTIHNIWPHTGKTRWDSFMRKRLLSLCDSAFVLSESVRREAAAAFGASEDKLVVTPHGHYVDAYVGRGTDIRSRFGIPADRFLFLFIGRINPYKGVDRLVEAYSSLSSEAGALLIAGQADAGYSLDFIGGKGNGSIKVHPHFVDDGELADYLQAADAVVLPYKQITTSGSAILALSYKKPVVAPRIGSLGEYVSEGCGVLYDPDDPNGLRQALRDSMNMDRKEAEKRISAKLGELDWDRIAGKMLRVYAGSIPQEVNA</sequence>
<dbReference type="InterPro" id="IPR028098">
    <property type="entry name" value="Glyco_trans_4-like_N"/>
</dbReference>
<evidence type="ECO:0000256" key="1">
    <source>
        <dbReference type="ARBA" id="ARBA00022679"/>
    </source>
</evidence>
<dbReference type="PANTHER" id="PTHR46401:SF2">
    <property type="entry name" value="GLYCOSYLTRANSFERASE WBBK-RELATED"/>
    <property type="match status" value="1"/>
</dbReference>
<comment type="caution">
    <text evidence="4">The sequence shown here is derived from an EMBL/GenBank/DDBJ whole genome shotgun (WGS) entry which is preliminary data.</text>
</comment>
<dbReference type="CDD" id="cd03801">
    <property type="entry name" value="GT4_PimA-like"/>
    <property type="match status" value="1"/>
</dbReference>
<keyword evidence="5" id="KW-1185">Reference proteome</keyword>
<dbReference type="Gene3D" id="3.40.50.2000">
    <property type="entry name" value="Glycogen Phosphorylase B"/>
    <property type="match status" value="2"/>
</dbReference>
<dbReference type="EMBL" id="QXJM01000007">
    <property type="protein sequence ID" value="RIE05358.1"/>
    <property type="molecule type" value="Genomic_DNA"/>
</dbReference>
<keyword evidence="2" id="KW-0812">Transmembrane</keyword>
<evidence type="ECO:0000256" key="2">
    <source>
        <dbReference type="SAM" id="Phobius"/>
    </source>
</evidence>
<dbReference type="AlphaFoldDB" id="A0A398CXU8"/>
<dbReference type="SUPFAM" id="SSF53756">
    <property type="entry name" value="UDP-Glycosyltransferase/glycogen phosphorylase"/>
    <property type="match status" value="1"/>
</dbReference>
<evidence type="ECO:0000313" key="5">
    <source>
        <dbReference type="Proteomes" id="UP000266340"/>
    </source>
</evidence>
<accession>A0A398CXU8</accession>
<dbReference type="PANTHER" id="PTHR46401">
    <property type="entry name" value="GLYCOSYLTRANSFERASE WBBK-RELATED"/>
    <property type="match status" value="1"/>
</dbReference>
<organism evidence="4 5">
    <name type="scientific">Cohnella faecalis</name>
    <dbReference type="NCBI Taxonomy" id="2315694"/>
    <lineage>
        <taxon>Bacteria</taxon>
        <taxon>Bacillati</taxon>
        <taxon>Bacillota</taxon>
        <taxon>Bacilli</taxon>
        <taxon>Bacillales</taxon>
        <taxon>Paenibacillaceae</taxon>
        <taxon>Cohnella</taxon>
    </lineage>
</organism>
<keyword evidence="2" id="KW-1133">Transmembrane helix</keyword>
<dbReference type="GO" id="GO:0016757">
    <property type="term" value="F:glycosyltransferase activity"/>
    <property type="evidence" value="ECO:0007669"/>
    <property type="project" value="TreeGrafter"/>
</dbReference>
<dbReference type="Pfam" id="PF13692">
    <property type="entry name" value="Glyco_trans_1_4"/>
    <property type="match status" value="1"/>
</dbReference>
<dbReference type="Pfam" id="PF13439">
    <property type="entry name" value="Glyco_transf_4"/>
    <property type="match status" value="1"/>
</dbReference>
<evidence type="ECO:0000259" key="3">
    <source>
        <dbReference type="Pfam" id="PF13439"/>
    </source>
</evidence>
<protein>
    <submittedName>
        <fullName evidence="4">Glycosyltransferase</fullName>
    </submittedName>
</protein>
<dbReference type="RefSeq" id="WP_119147358.1">
    <property type="nucleotide sequence ID" value="NZ_JBHSOV010000044.1"/>
</dbReference>
<gene>
    <name evidence="4" type="ORF">D3H35_00790</name>
</gene>
<proteinExistence type="predicted"/>
<dbReference type="GO" id="GO:0009103">
    <property type="term" value="P:lipopolysaccharide biosynthetic process"/>
    <property type="evidence" value="ECO:0007669"/>
    <property type="project" value="TreeGrafter"/>
</dbReference>
<reference evidence="4 5" key="1">
    <citation type="submission" date="2018-09" db="EMBL/GenBank/DDBJ databases">
        <title>Cohnella cavernae sp. nov., isolated from a karst cave.</title>
        <authorList>
            <person name="Zhu H."/>
        </authorList>
    </citation>
    <scope>NUCLEOTIDE SEQUENCE [LARGE SCALE GENOMIC DNA]</scope>
    <source>
        <strain evidence="4 5">K2E09-144</strain>
    </source>
</reference>
<feature type="transmembrane region" description="Helical" evidence="2">
    <location>
        <begin position="62"/>
        <end position="81"/>
    </location>
</feature>
<dbReference type="OrthoDB" id="9790710at2"/>
<keyword evidence="2" id="KW-0472">Membrane</keyword>
<keyword evidence="1 4" id="KW-0808">Transferase</keyword>